<dbReference type="SUPFAM" id="SSF63570">
    <property type="entry name" value="PABC (PABP) domain"/>
    <property type="match status" value="1"/>
</dbReference>
<dbReference type="PROSITE" id="PS51827">
    <property type="entry name" value="XTBD"/>
    <property type="match status" value="1"/>
</dbReference>
<dbReference type="Pfam" id="PF11952">
    <property type="entry name" value="XTBD"/>
    <property type="match status" value="1"/>
</dbReference>
<accession>A0AB34K2M1</accession>
<evidence type="ECO:0000313" key="9">
    <source>
        <dbReference type="EMBL" id="KAL1528629.1"/>
    </source>
</evidence>
<dbReference type="Gene3D" id="4.10.1000.10">
    <property type="entry name" value="Zinc finger, CCCH-type"/>
    <property type="match status" value="1"/>
</dbReference>
<feature type="compositionally biased region" description="Pro residues" evidence="5">
    <location>
        <begin position="318"/>
        <end position="330"/>
    </location>
</feature>
<keyword evidence="3 4" id="KW-0862">Zinc</keyword>
<feature type="region of interest" description="Disordered" evidence="5">
    <location>
        <begin position="441"/>
        <end position="480"/>
    </location>
</feature>
<dbReference type="AlphaFoldDB" id="A0AB34K2M1"/>
<dbReference type="SUPFAM" id="SSF90229">
    <property type="entry name" value="CCCH zinc finger"/>
    <property type="match status" value="1"/>
</dbReference>
<feature type="region of interest" description="Disordered" evidence="5">
    <location>
        <begin position="84"/>
        <end position="208"/>
    </location>
</feature>
<name>A0AB34K2M1_PRYPA</name>
<dbReference type="SMART" id="SM00517">
    <property type="entry name" value="PolyA"/>
    <property type="match status" value="1"/>
</dbReference>
<dbReference type="InterPro" id="IPR000571">
    <property type="entry name" value="Znf_CCCH"/>
</dbReference>
<evidence type="ECO:0000256" key="4">
    <source>
        <dbReference type="PROSITE-ProRule" id="PRU00723"/>
    </source>
</evidence>
<feature type="domain" description="XRN2-binding (XTBD)" evidence="8">
    <location>
        <begin position="671"/>
        <end position="760"/>
    </location>
</feature>
<dbReference type="InterPro" id="IPR036053">
    <property type="entry name" value="PABP-dom"/>
</dbReference>
<evidence type="ECO:0000256" key="2">
    <source>
        <dbReference type="ARBA" id="ARBA00022771"/>
    </source>
</evidence>
<comment type="caution">
    <text evidence="9">The sequence shown here is derived from an EMBL/GenBank/DDBJ whole genome shotgun (WGS) entry which is preliminary data.</text>
</comment>
<keyword evidence="2 4" id="KW-0863">Zinc-finger</keyword>
<feature type="compositionally biased region" description="Low complexity" evidence="5">
    <location>
        <begin position="466"/>
        <end position="480"/>
    </location>
</feature>
<evidence type="ECO:0000259" key="8">
    <source>
        <dbReference type="PROSITE" id="PS51827"/>
    </source>
</evidence>
<dbReference type="InterPro" id="IPR002004">
    <property type="entry name" value="PABP_HYD_C"/>
</dbReference>
<protein>
    <recommendedName>
        <fullName evidence="11">C3H1-type domain-containing protein</fullName>
    </recommendedName>
</protein>
<dbReference type="SMART" id="SM00356">
    <property type="entry name" value="ZnF_C3H1"/>
    <property type="match status" value="1"/>
</dbReference>
<dbReference type="EMBL" id="JBGBPQ010000002">
    <property type="protein sequence ID" value="KAL1528629.1"/>
    <property type="molecule type" value="Genomic_DNA"/>
</dbReference>
<dbReference type="GO" id="GO:0008270">
    <property type="term" value="F:zinc ion binding"/>
    <property type="evidence" value="ECO:0007669"/>
    <property type="project" value="UniProtKB-KW"/>
</dbReference>
<feature type="domain" description="PABC" evidence="7">
    <location>
        <begin position="215"/>
        <end position="293"/>
    </location>
</feature>
<feature type="domain" description="C3H1-type" evidence="6">
    <location>
        <begin position="334"/>
        <end position="362"/>
    </location>
</feature>
<dbReference type="Proteomes" id="UP001515480">
    <property type="component" value="Unassembled WGS sequence"/>
</dbReference>
<keyword evidence="1 4" id="KW-0479">Metal-binding</keyword>
<evidence type="ECO:0000313" key="10">
    <source>
        <dbReference type="Proteomes" id="UP001515480"/>
    </source>
</evidence>
<evidence type="ECO:0000256" key="1">
    <source>
        <dbReference type="ARBA" id="ARBA00022723"/>
    </source>
</evidence>
<evidence type="ECO:0000256" key="3">
    <source>
        <dbReference type="ARBA" id="ARBA00022833"/>
    </source>
</evidence>
<evidence type="ECO:0000256" key="5">
    <source>
        <dbReference type="SAM" id="MobiDB-lite"/>
    </source>
</evidence>
<dbReference type="PROSITE" id="PS51309">
    <property type="entry name" value="PABC"/>
    <property type="match status" value="1"/>
</dbReference>
<evidence type="ECO:0000259" key="6">
    <source>
        <dbReference type="PROSITE" id="PS50103"/>
    </source>
</evidence>
<sequence>MSFEALLAMCHPAADPEALFDRAWSAWGASARTFTSDPAASVETITKAKAVFDFLATQPLPDKPRSKVELCLSQIASLLVVASPEPKSSRARAPQPKSETRGAAPQKTEPKSAAYAGGIAAPKPDALPSPSILINSQRSPPTPAPANPVEPITFSLESVPDGVQGGARDPPLGPSCSTSVQPPPKLLPAQSDPAQAPAEGPPLPPTTAVATNETAEALLAQQLASLPDETKTQMLGGLLYPQVAAMPNVADPAKVTGMLLEMGVPQLVRLLCAPEELRRMVDEALNCLMQFQAKEAANGCERSPGTNVGGPPLSQQAPPRPAAPPRPPGGANPNAKTKLCKWWVQRGLCHHGSKCQYAHDVSDMVPSARDHTMSKVSTTSAKAFLPLQAMSAPKGSTASSKPFLPLQAMSGLSVKPNGAAAVARSPAVAPAAAAVVPAAAAPPSTPEVSPPTHSPSDASTALDGHTSTPASATPTNAPSPLAAVAAAPRPHLPAAEPHVLTQYCSRVVGFSSQFSHSDNAALQLLGPPKHFPKSGSSKFAWSALPQPNTTRQWVRLGVKEPVYVRQIRIFETHNPGSVARIRLAPAEVGKMGADSDWVEVYSSSAERNAAEVAGAKCRVFTPPLSDDALALPSTVVEIEVDTTGWGDSYWSEIDAVEVEGSTAPLDGLDLTNITRQRWETDRQYNMRRRFITNWKMQHGDGDTEHEQLRQAALSMVYTNSKLLGCTYPAEVEQLVGLREHAHTGMAVEGELRAAQASRHG</sequence>
<dbReference type="Pfam" id="PF00642">
    <property type="entry name" value="zf-CCCH"/>
    <property type="match status" value="1"/>
</dbReference>
<evidence type="ECO:0008006" key="11">
    <source>
        <dbReference type="Google" id="ProtNLM"/>
    </source>
</evidence>
<gene>
    <name evidence="9" type="ORF">AB1Y20_009967</name>
</gene>
<reference evidence="9 10" key="1">
    <citation type="journal article" date="2024" name="Science">
        <title>Giant polyketide synthase enzymes in the biosynthesis of giant marine polyether toxins.</title>
        <authorList>
            <person name="Fallon T.R."/>
            <person name="Shende V.V."/>
            <person name="Wierzbicki I.H."/>
            <person name="Pendleton A.L."/>
            <person name="Watervoot N.F."/>
            <person name="Auber R.P."/>
            <person name="Gonzalez D.J."/>
            <person name="Wisecaver J.H."/>
            <person name="Moore B.S."/>
        </authorList>
    </citation>
    <scope>NUCLEOTIDE SEQUENCE [LARGE SCALE GENOMIC DNA]</scope>
    <source>
        <strain evidence="9 10">12B1</strain>
    </source>
</reference>
<dbReference type="Pfam" id="PF00658">
    <property type="entry name" value="MLLE"/>
    <property type="match status" value="1"/>
</dbReference>
<dbReference type="PROSITE" id="PS50103">
    <property type="entry name" value="ZF_C3H1"/>
    <property type="match status" value="1"/>
</dbReference>
<dbReference type="InterPro" id="IPR036855">
    <property type="entry name" value="Znf_CCCH_sf"/>
</dbReference>
<dbReference type="InterPro" id="IPR021859">
    <property type="entry name" value="XTBD"/>
</dbReference>
<feature type="zinc finger region" description="C3H1-type" evidence="4">
    <location>
        <begin position="334"/>
        <end position="362"/>
    </location>
</feature>
<organism evidence="9 10">
    <name type="scientific">Prymnesium parvum</name>
    <name type="common">Toxic golden alga</name>
    <dbReference type="NCBI Taxonomy" id="97485"/>
    <lineage>
        <taxon>Eukaryota</taxon>
        <taxon>Haptista</taxon>
        <taxon>Haptophyta</taxon>
        <taxon>Prymnesiophyceae</taxon>
        <taxon>Prymnesiales</taxon>
        <taxon>Prymnesiaceae</taxon>
        <taxon>Prymnesium</taxon>
    </lineage>
</organism>
<keyword evidence="10" id="KW-1185">Reference proteome</keyword>
<feature type="compositionally biased region" description="Pro residues" evidence="5">
    <location>
        <begin position="443"/>
        <end position="453"/>
    </location>
</feature>
<feature type="region of interest" description="Disordered" evidence="5">
    <location>
        <begin position="299"/>
        <end position="334"/>
    </location>
</feature>
<evidence type="ECO:0000259" key="7">
    <source>
        <dbReference type="PROSITE" id="PS51309"/>
    </source>
</evidence>
<dbReference type="GO" id="GO:0003723">
    <property type="term" value="F:RNA binding"/>
    <property type="evidence" value="ECO:0007669"/>
    <property type="project" value="InterPro"/>
</dbReference>
<dbReference type="Gene3D" id="1.10.1900.10">
    <property type="entry name" value="c-terminal domain of poly(a) binding protein"/>
    <property type="match status" value="1"/>
</dbReference>
<proteinExistence type="predicted"/>